<organism evidence="1">
    <name type="scientific">Anguilla anguilla</name>
    <name type="common">European freshwater eel</name>
    <name type="synonym">Muraena anguilla</name>
    <dbReference type="NCBI Taxonomy" id="7936"/>
    <lineage>
        <taxon>Eukaryota</taxon>
        <taxon>Metazoa</taxon>
        <taxon>Chordata</taxon>
        <taxon>Craniata</taxon>
        <taxon>Vertebrata</taxon>
        <taxon>Euteleostomi</taxon>
        <taxon>Actinopterygii</taxon>
        <taxon>Neopterygii</taxon>
        <taxon>Teleostei</taxon>
        <taxon>Anguilliformes</taxon>
        <taxon>Anguillidae</taxon>
        <taxon>Anguilla</taxon>
    </lineage>
</organism>
<protein>
    <submittedName>
        <fullName evidence="1">Uncharacterized protein</fullName>
    </submittedName>
</protein>
<dbReference type="AlphaFoldDB" id="A0A0E9PCQ3"/>
<reference evidence="1" key="1">
    <citation type="submission" date="2014-11" db="EMBL/GenBank/DDBJ databases">
        <authorList>
            <person name="Amaro Gonzalez C."/>
        </authorList>
    </citation>
    <scope>NUCLEOTIDE SEQUENCE</scope>
</reference>
<dbReference type="EMBL" id="GBXM01106944">
    <property type="protein sequence ID" value="JAH01633.1"/>
    <property type="molecule type" value="Transcribed_RNA"/>
</dbReference>
<accession>A0A0E9PCQ3</accession>
<name>A0A0E9PCQ3_ANGAN</name>
<evidence type="ECO:0000313" key="1">
    <source>
        <dbReference type="EMBL" id="JAH01633.1"/>
    </source>
</evidence>
<sequence length="46" mass="5150">MASQNVRSENVKLCHGAIITLSNKQSIILNIHSVKLRVHLSLLKEL</sequence>
<proteinExistence type="predicted"/>
<reference evidence="1" key="2">
    <citation type="journal article" date="2015" name="Fish Shellfish Immunol.">
        <title>Early steps in the European eel (Anguilla anguilla)-Vibrio vulnificus interaction in the gills: Role of the RtxA13 toxin.</title>
        <authorList>
            <person name="Callol A."/>
            <person name="Pajuelo D."/>
            <person name="Ebbesson L."/>
            <person name="Teles M."/>
            <person name="MacKenzie S."/>
            <person name="Amaro C."/>
        </authorList>
    </citation>
    <scope>NUCLEOTIDE SEQUENCE</scope>
</reference>